<dbReference type="InterPro" id="IPR013083">
    <property type="entry name" value="Znf_RING/FYVE/PHD"/>
</dbReference>
<dbReference type="PROSITE" id="PS50119">
    <property type="entry name" value="ZF_BBOX"/>
    <property type="match status" value="1"/>
</dbReference>
<evidence type="ECO:0000313" key="8">
    <source>
        <dbReference type="Proteomes" id="UP001634394"/>
    </source>
</evidence>
<evidence type="ECO:0000256" key="1">
    <source>
        <dbReference type="ARBA" id="ARBA00022723"/>
    </source>
</evidence>
<dbReference type="PROSITE" id="PS00518">
    <property type="entry name" value="ZF_RING_1"/>
    <property type="match status" value="1"/>
</dbReference>
<dbReference type="SUPFAM" id="SSF57845">
    <property type="entry name" value="B-box zinc-binding domain"/>
    <property type="match status" value="1"/>
</dbReference>
<evidence type="ECO:0008006" key="9">
    <source>
        <dbReference type="Google" id="ProtNLM"/>
    </source>
</evidence>
<sequence>MTEAASKKLEEKLKQFEENTTTDENTITSAVKPYIPDGRKRNLILDEERFEDTFLKCLICRETYDEGDKLPKMLPCHHTFCLDCLRQMFRVEGEYRQTLTSAFRSMPVAVKISCPTCREGLIASEAEIRRLPNDHTVLELVSFVKRIGKQDVPYCDKHQMQPLNFFCEPCMAPVCCDCTVIDHKERNGHMVINLEEAMEKYSPTLDVTLGDIAKQKKAMEEKRQALVKGFDNVEQIQRELAVQIRQTFDRIRDAVDARERELFELSEHQIERKQNSLKDIMKQVTDREAVLDQHREKLEQAKERKDLVHMFELNEAAKDTLAVEVDIPVTKPSDDFSVSFQFNSRQETSIRQTITNFGDVTFKFE</sequence>
<dbReference type="InterPro" id="IPR017907">
    <property type="entry name" value="Znf_RING_CS"/>
</dbReference>
<dbReference type="GO" id="GO:0008270">
    <property type="term" value="F:zinc ion binding"/>
    <property type="evidence" value="ECO:0007669"/>
    <property type="project" value="UniProtKB-KW"/>
</dbReference>
<dbReference type="SMART" id="SM00184">
    <property type="entry name" value="RING"/>
    <property type="match status" value="1"/>
</dbReference>
<dbReference type="Pfam" id="PF13445">
    <property type="entry name" value="zf-RING_UBOX"/>
    <property type="match status" value="1"/>
</dbReference>
<dbReference type="InterPro" id="IPR047153">
    <property type="entry name" value="TRIM45/56/19-like"/>
</dbReference>
<dbReference type="AlphaFoldDB" id="A0ABD3VZS4"/>
<dbReference type="PROSITE" id="PS50089">
    <property type="entry name" value="ZF_RING_2"/>
    <property type="match status" value="1"/>
</dbReference>
<accession>A0ABD3VZS4</accession>
<reference evidence="7 8" key="1">
    <citation type="submission" date="2024-11" db="EMBL/GenBank/DDBJ databases">
        <title>Chromosome-level genome assembly of the freshwater bivalve Anodonta woodiana.</title>
        <authorList>
            <person name="Chen X."/>
        </authorList>
    </citation>
    <scope>NUCLEOTIDE SEQUENCE [LARGE SCALE GENOMIC DNA]</scope>
    <source>
        <strain evidence="7">MN2024</strain>
        <tissue evidence="7">Gills</tissue>
    </source>
</reference>
<keyword evidence="8" id="KW-1185">Reference proteome</keyword>
<evidence type="ECO:0000313" key="7">
    <source>
        <dbReference type="EMBL" id="KAL3867104.1"/>
    </source>
</evidence>
<evidence type="ECO:0000256" key="4">
    <source>
        <dbReference type="PROSITE-ProRule" id="PRU00024"/>
    </source>
</evidence>
<keyword evidence="2 4" id="KW-0863">Zinc-finger</keyword>
<comment type="caution">
    <text evidence="7">The sequence shown here is derived from an EMBL/GenBank/DDBJ whole genome shotgun (WGS) entry which is preliminary data.</text>
</comment>
<dbReference type="SMART" id="SM00336">
    <property type="entry name" value="BBOX"/>
    <property type="match status" value="1"/>
</dbReference>
<gene>
    <name evidence="7" type="ORF">ACJMK2_044334</name>
</gene>
<dbReference type="Pfam" id="PF00643">
    <property type="entry name" value="zf-B_box"/>
    <property type="match status" value="1"/>
</dbReference>
<evidence type="ECO:0000256" key="2">
    <source>
        <dbReference type="ARBA" id="ARBA00022771"/>
    </source>
</evidence>
<evidence type="ECO:0000259" key="6">
    <source>
        <dbReference type="PROSITE" id="PS50119"/>
    </source>
</evidence>
<feature type="domain" description="RING-type" evidence="5">
    <location>
        <begin position="57"/>
        <end position="118"/>
    </location>
</feature>
<dbReference type="PANTHER" id="PTHR25462:SF296">
    <property type="entry name" value="MEIOTIC P26, ISOFORM F"/>
    <property type="match status" value="1"/>
</dbReference>
<keyword evidence="1" id="KW-0479">Metal-binding</keyword>
<protein>
    <recommendedName>
        <fullName evidence="9">Tripartite motif-containing protein 59</fullName>
    </recommendedName>
</protein>
<evidence type="ECO:0000256" key="3">
    <source>
        <dbReference type="ARBA" id="ARBA00022833"/>
    </source>
</evidence>
<dbReference type="Gene3D" id="3.30.160.60">
    <property type="entry name" value="Classic Zinc Finger"/>
    <property type="match status" value="1"/>
</dbReference>
<dbReference type="InterPro" id="IPR000315">
    <property type="entry name" value="Znf_B-box"/>
</dbReference>
<organism evidence="7 8">
    <name type="scientific">Sinanodonta woodiana</name>
    <name type="common">Chinese pond mussel</name>
    <name type="synonym">Anodonta woodiana</name>
    <dbReference type="NCBI Taxonomy" id="1069815"/>
    <lineage>
        <taxon>Eukaryota</taxon>
        <taxon>Metazoa</taxon>
        <taxon>Spiralia</taxon>
        <taxon>Lophotrochozoa</taxon>
        <taxon>Mollusca</taxon>
        <taxon>Bivalvia</taxon>
        <taxon>Autobranchia</taxon>
        <taxon>Heteroconchia</taxon>
        <taxon>Palaeoheterodonta</taxon>
        <taxon>Unionida</taxon>
        <taxon>Unionoidea</taxon>
        <taxon>Unionidae</taxon>
        <taxon>Unioninae</taxon>
        <taxon>Sinanodonta</taxon>
    </lineage>
</organism>
<name>A0ABD3VZS4_SINWO</name>
<dbReference type="InterPro" id="IPR027370">
    <property type="entry name" value="Znf-RING_euk"/>
</dbReference>
<keyword evidence="3" id="KW-0862">Zinc</keyword>
<dbReference type="EMBL" id="JBJQND010000009">
    <property type="protein sequence ID" value="KAL3867104.1"/>
    <property type="molecule type" value="Genomic_DNA"/>
</dbReference>
<dbReference type="Gene3D" id="3.30.40.10">
    <property type="entry name" value="Zinc/RING finger domain, C3HC4 (zinc finger)"/>
    <property type="match status" value="1"/>
</dbReference>
<dbReference type="Proteomes" id="UP001634394">
    <property type="component" value="Unassembled WGS sequence"/>
</dbReference>
<dbReference type="InterPro" id="IPR001841">
    <property type="entry name" value="Znf_RING"/>
</dbReference>
<feature type="domain" description="B box-type" evidence="6">
    <location>
        <begin position="150"/>
        <end position="194"/>
    </location>
</feature>
<dbReference type="SUPFAM" id="SSF57850">
    <property type="entry name" value="RING/U-box"/>
    <property type="match status" value="1"/>
</dbReference>
<dbReference type="PANTHER" id="PTHR25462">
    <property type="entry name" value="BONUS, ISOFORM C-RELATED"/>
    <property type="match status" value="1"/>
</dbReference>
<proteinExistence type="predicted"/>
<evidence type="ECO:0000259" key="5">
    <source>
        <dbReference type="PROSITE" id="PS50089"/>
    </source>
</evidence>